<evidence type="ECO:0000313" key="6">
    <source>
        <dbReference type="Proteomes" id="UP000780801"/>
    </source>
</evidence>
<dbReference type="Proteomes" id="UP000780801">
    <property type="component" value="Unassembled WGS sequence"/>
</dbReference>
<feature type="domain" description="Amine oxidase" evidence="4">
    <location>
        <begin position="81"/>
        <end position="462"/>
    </location>
</feature>
<keyword evidence="6" id="KW-1185">Reference proteome</keyword>
<sequence>MSVWCMCVRCIDVAQELSQNPSIQVTLLEARDRIGGRIHTRRNLFKRVIPDAGATAAVATTSVPTEKTPCPDRDHQQHPQADIPIDFGASWVHGVDPSNPIMALADQAGVRLEPTNSDVIYGRQGKPPMPEAESNHYWAVLWNVFERAQDYARLNRDQIPIDASFQDWLNQFLATRQNIDPNQPNYMTPKEHRVVPRLAQFWAGENAIRLDKVSLKYMDAEIMPPGDHCMVVDGYDRLLEEILRDLENVPILFEHVVDGIEYTESGVKISTNKGVFSSDMVLVTVPLGVLKSNSIQFSPALPDRKQTAIRRLGFGAMVKVILHFPICFWPETMHFINFLPSRGPKSKLCRHLNKRQMVALQTYMKDLVDYTSLMPFHGEPILIAYATNESADAFEKLTEDEIKEVLLCQLAHYYKIVRRAPETVSPTAVYMTRWHADPFACGSYTSIPVGSQQSDLAEFEVPVGVRTTLVCESVEADQEWDEKTLSILPRSIQVSSKRKPNPSGANRGLHHAIKLYGHKALFGDKSKKSEYETFMAKNGVHSIRSDKNVDYDGPITLSCYTAILQCFGFRPWSWSWWTRSDKKPVKGQGKGSSLGDTEPRVLDNSNRKQGWKEAVEAVDDPERGRVHFAGEHTTPTSFASVHGAYTTGQREAAKMIAKASFM</sequence>
<evidence type="ECO:0000256" key="1">
    <source>
        <dbReference type="ARBA" id="ARBA00005995"/>
    </source>
</evidence>
<dbReference type="SUPFAM" id="SSF54373">
    <property type="entry name" value="FAD-linked reductases, C-terminal domain"/>
    <property type="match status" value="1"/>
</dbReference>
<dbReference type="SUPFAM" id="SSF51905">
    <property type="entry name" value="FAD/NAD(P)-binding domain"/>
    <property type="match status" value="1"/>
</dbReference>
<dbReference type="Pfam" id="PF01593">
    <property type="entry name" value="Amino_oxidase"/>
    <property type="match status" value="3"/>
</dbReference>
<dbReference type="GO" id="GO:0016491">
    <property type="term" value="F:oxidoreductase activity"/>
    <property type="evidence" value="ECO:0007669"/>
    <property type="project" value="InterPro"/>
</dbReference>
<evidence type="ECO:0000313" key="5">
    <source>
        <dbReference type="EMBL" id="KAF9582228.1"/>
    </source>
</evidence>
<comment type="caution">
    <text evidence="5">The sequence shown here is derived from an EMBL/GenBank/DDBJ whole genome shotgun (WGS) entry which is preliminary data.</text>
</comment>
<evidence type="ECO:0000259" key="4">
    <source>
        <dbReference type="Pfam" id="PF01593"/>
    </source>
</evidence>
<dbReference type="InterPro" id="IPR002937">
    <property type="entry name" value="Amino_oxidase"/>
</dbReference>
<feature type="domain" description="Amine oxidase" evidence="4">
    <location>
        <begin position="14"/>
        <end position="53"/>
    </location>
</feature>
<dbReference type="Gene3D" id="3.50.50.60">
    <property type="entry name" value="FAD/NAD(P)-binding domain"/>
    <property type="match status" value="3"/>
</dbReference>
<dbReference type="PANTHER" id="PTHR10742">
    <property type="entry name" value="FLAVIN MONOAMINE OXIDASE"/>
    <property type="match status" value="1"/>
</dbReference>
<dbReference type="InterPro" id="IPR050281">
    <property type="entry name" value="Flavin_monoamine_oxidase"/>
</dbReference>
<gene>
    <name evidence="5" type="ORF">BGW38_000485</name>
</gene>
<dbReference type="InterPro" id="IPR036188">
    <property type="entry name" value="FAD/NAD-bd_sf"/>
</dbReference>
<dbReference type="OrthoDB" id="5046242at2759"/>
<name>A0A9P6FUT1_9FUNG</name>
<protein>
    <recommendedName>
        <fullName evidence="4">Amine oxidase domain-containing protein</fullName>
    </recommendedName>
</protein>
<reference evidence="5" key="1">
    <citation type="journal article" date="2020" name="Fungal Divers.">
        <title>Resolving the Mortierellaceae phylogeny through synthesis of multi-gene phylogenetics and phylogenomics.</title>
        <authorList>
            <person name="Vandepol N."/>
            <person name="Liber J."/>
            <person name="Desiro A."/>
            <person name="Na H."/>
            <person name="Kennedy M."/>
            <person name="Barry K."/>
            <person name="Grigoriev I.V."/>
            <person name="Miller A.N."/>
            <person name="O'Donnell K."/>
            <person name="Stajich J.E."/>
            <person name="Bonito G."/>
        </authorList>
    </citation>
    <scope>NUCLEOTIDE SEQUENCE</scope>
    <source>
        <strain evidence="5">KOD1015</strain>
    </source>
</reference>
<comment type="similarity">
    <text evidence="1">Belongs to the flavin monoamine oxidase family.</text>
</comment>
<feature type="region of interest" description="Disordered" evidence="3">
    <location>
        <begin position="581"/>
        <end position="610"/>
    </location>
</feature>
<accession>A0A9P6FUT1</accession>
<feature type="region of interest" description="Disordered" evidence="3">
    <location>
        <begin position="59"/>
        <end position="79"/>
    </location>
</feature>
<dbReference type="EMBL" id="JAABOA010001130">
    <property type="protein sequence ID" value="KAF9582228.1"/>
    <property type="molecule type" value="Genomic_DNA"/>
</dbReference>
<dbReference type="AlphaFoldDB" id="A0A9P6FUT1"/>
<dbReference type="Gene3D" id="3.90.660.10">
    <property type="match status" value="1"/>
</dbReference>
<evidence type="ECO:0000256" key="2">
    <source>
        <dbReference type="ARBA" id="ARBA00023002"/>
    </source>
</evidence>
<evidence type="ECO:0000256" key="3">
    <source>
        <dbReference type="SAM" id="MobiDB-lite"/>
    </source>
</evidence>
<keyword evidence="2" id="KW-0560">Oxidoreductase</keyword>
<organism evidence="5 6">
    <name type="scientific">Lunasporangiospora selenospora</name>
    <dbReference type="NCBI Taxonomy" id="979761"/>
    <lineage>
        <taxon>Eukaryota</taxon>
        <taxon>Fungi</taxon>
        <taxon>Fungi incertae sedis</taxon>
        <taxon>Mucoromycota</taxon>
        <taxon>Mortierellomycotina</taxon>
        <taxon>Mortierellomycetes</taxon>
        <taxon>Mortierellales</taxon>
        <taxon>Mortierellaceae</taxon>
        <taxon>Lunasporangiospora</taxon>
    </lineage>
</organism>
<dbReference type="PANTHER" id="PTHR10742:SF386">
    <property type="entry name" value="LYSINE-SPECIFIC HISTONE DEMETHYLASE 1A"/>
    <property type="match status" value="1"/>
</dbReference>
<proteinExistence type="inferred from homology"/>
<feature type="domain" description="Amine oxidase" evidence="4">
    <location>
        <begin position="621"/>
        <end position="656"/>
    </location>
</feature>